<dbReference type="PANTHER" id="PTHR33681:SF4">
    <property type="entry name" value="OS12G0171100 PROTEIN"/>
    <property type="match status" value="1"/>
</dbReference>
<feature type="chain" id="PRO_5040373390" evidence="1">
    <location>
        <begin position="18"/>
        <end position="204"/>
    </location>
</feature>
<name>A0A9P7ZEQ1_9HYPO</name>
<dbReference type="OrthoDB" id="4221926at2759"/>
<keyword evidence="3" id="KW-1185">Reference proteome</keyword>
<dbReference type="GeneID" id="70293432"/>
<dbReference type="Gene3D" id="2.60.120.200">
    <property type="match status" value="1"/>
</dbReference>
<dbReference type="EMBL" id="MU251283">
    <property type="protein sequence ID" value="KAG9250113.1"/>
    <property type="molecule type" value="Genomic_DNA"/>
</dbReference>
<dbReference type="PANTHER" id="PTHR33681">
    <property type="entry name" value="BINDING PROTEIN, PUTATIVE, EXPRESSED-RELATED"/>
    <property type="match status" value="1"/>
</dbReference>
<protein>
    <submittedName>
        <fullName evidence="2">Uncharacterized protein</fullName>
    </submittedName>
</protein>
<evidence type="ECO:0000256" key="1">
    <source>
        <dbReference type="SAM" id="SignalP"/>
    </source>
</evidence>
<evidence type="ECO:0000313" key="2">
    <source>
        <dbReference type="EMBL" id="KAG9250113.1"/>
    </source>
</evidence>
<comment type="caution">
    <text evidence="2">The sequence shown here is derived from an EMBL/GenBank/DDBJ whole genome shotgun (WGS) entry which is preliminary data.</text>
</comment>
<dbReference type="InterPro" id="IPR013320">
    <property type="entry name" value="ConA-like_dom_sf"/>
</dbReference>
<keyword evidence="1" id="KW-0732">Signal</keyword>
<dbReference type="Proteomes" id="UP000887229">
    <property type="component" value="Unassembled WGS sequence"/>
</dbReference>
<dbReference type="RefSeq" id="XP_046114037.1">
    <property type="nucleotide sequence ID" value="XM_046262529.1"/>
</dbReference>
<reference evidence="2" key="1">
    <citation type="journal article" date="2021" name="IMA Fungus">
        <title>Genomic characterization of three marine fungi, including Emericellopsis atlantica sp. nov. with signatures of a generalist lifestyle and marine biomass degradation.</title>
        <authorList>
            <person name="Hagestad O.C."/>
            <person name="Hou L."/>
            <person name="Andersen J.H."/>
            <person name="Hansen E.H."/>
            <person name="Altermark B."/>
            <person name="Li C."/>
            <person name="Kuhnert E."/>
            <person name="Cox R.J."/>
            <person name="Crous P.W."/>
            <person name="Spatafora J.W."/>
            <person name="Lail K."/>
            <person name="Amirebrahimi M."/>
            <person name="Lipzen A."/>
            <person name="Pangilinan J."/>
            <person name="Andreopoulos W."/>
            <person name="Hayes R.D."/>
            <person name="Ng V."/>
            <person name="Grigoriev I.V."/>
            <person name="Jackson S.A."/>
            <person name="Sutton T.D.S."/>
            <person name="Dobson A.D.W."/>
            <person name="Rama T."/>
        </authorList>
    </citation>
    <scope>NUCLEOTIDE SEQUENCE</scope>
    <source>
        <strain evidence="2">TS7</strain>
    </source>
</reference>
<evidence type="ECO:0000313" key="3">
    <source>
        <dbReference type="Proteomes" id="UP000887229"/>
    </source>
</evidence>
<gene>
    <name evidence="2" type="ORF">F5Z01DRAFT_640601</name>
</gene>
<dbReference type="AlphaFoldDB" id="A0A9P7ZEQ1"/>
<sequence>MLLQYLVAALAPTVALAAIPIGCGPWTRVHPDSYIQPCGGGSVDGNVFHLPSQPDGSTDGPGCSSGHLRAEERVRNDYSSGVHQFSGQFTIQSFGGDRVSLKQTFHGDEGAWFMMAVEQSGRLYNVHDQETIAYEGVAAVGETVQVNTVHDLDAGEITVYINGEEKYTTSSPDGSFYDKYGAYATNSGSGPMEVTWSDVAFWRR</sequence>
<dbReference type="SUPFAM" id="SSF49899">
    <property type="entry name" value="Concanavalin A-like lectins/glucanases"/>
    <property type="match status" value="1"/>
</dbReference>
<organism evidence="2 3">
    <name type="scientific">Emericellopsis atlantica</name>
    <dbReference type="NCBI Taxonomy" id="2614577"/>
    <lineage>
        <taxon>Eukaryota</taxon>
        <taxon>Fungi</taxon>
        <taxon>Dikarya</taxon>
        <taxon>Ascomycota</taxon>
        <taxon>Pezizomycotina</taxon>
        <taxon>Sordariomycetes</taxon>
        <taxon>Hypocreomycetidae</taxon>
        <taxon>Hypocreales</taxon>
        <taxon>Bionectriaceae</taxon>
        <taxon>Emericellopsis</taxon>
    </lineage>
</organism>
<accession>A0A9P7ZEQ1</accession>
<feature type="signal peptide" evidence="1">
    <location>
        <begin position="1"/>
        <end position="17"/>
    </location>
</feature>
<proteinExistence type="predicted"/>